<name>A0A392QS77_9FABA</name>
<dbReference type="Pfam" id="PF00078">
    <property type="entry name" value="RVT_1"/>
    <property type="match status" value="1"/>
</dbReference>
<dbReference type="CDD" id="cd01647">
    <property type="entry name" value="RT_LTR"/>
    <property type="match status" value="1"/>
</dbReference>
<accession>A0A392QS77</accession>
<dbReference type="PANTHER" id="PTHR24559:SF444">
    <property type="entry name" value="REVERSE TRANSCRIPTASE DOMAIN-CONTAINING PROTEIN"/>
    <property type="match status" value="1"/>
</dbReference>
<evidence type="ECO:0000313" key="2">
    <source>
        <dbReference type="EMBL" id="MCI27251.1"/>
    </source>
</evidence>
<dbReference type="PROSITE" id="PS50878">
    <property type="entry name" value="RT_POL"/>
    <property type="match status" value="1"/>
</dbReference>
<organism evidence="2 3">
    <name type="scientific">Trifolium medium</name>
    <dbReference type="NCBI Taxonomy" id="97028"/>
    <lineage>
        <taxon>Eukaryota</taxon>
        <taxon>Viridiplantae</taxon>
        <taxon>Streptophyta</taxon>
        <taxon>Embryophyta</taxon>
        <taxon>Tracheophyta</taxon>
        <taxon>Spermatophyta</taxon>
        <taxon>Magnoliopsida</taxon>
        <taxon>eudicotyledons</taxon>
        <taxon>Gunneridae</taxon>
        <taxon>Pentapetalae</taxon>
        <taxon>rosids</taxon>
        <taxon>fabids</taxon>
        <taxon>Fabales</taxon>
        <taxon>Fabaceae</taxon>
        <taxon>Papilionoideae</taxon>
        <taxon>50 kb inversion clade</taxon>
        <taxon>NPAAA clade</taxon>
        <taxon>Hologalegina</taxon>
        <taxon>IRL clade</taxon>
        <taxon>Trifolieae</taxon>
        <taxon>Trifolium</taxon>
    </lineage>
</organism>
<dbReference type="Gene3D" id="3.10.10.10">
    <property type="entry name" value="HIV Type 1 Reverse Transcriptase, subunit A, domain 1"/>
    <property type="match status" value="1"/>
</dbReference>
<feature type="non-terminal residue" evidence="2">
    <location>
        <position position="147"/>
    </location>
</feature>
<protein>
    <recommendedName>
        <fullName evidence="1">Reverse transcriptase domain-containing protein</fullName>
    </recommendedName>
</protein>
<dbReference type="AlphaFoldDB" id="A0A392QS77"/>
<proteinExistence type="predicted"/>
<reference evidence="2 3" key="1">
    <citation type="journal article" date="2018" name="Front. Plant Sci.">
        <title>Red Clover (Trifolium pratense) and Zigzag Clover (T. medium) - A Picture of Genomic Similarities and Differences.</title>
        <authorList>
            <person name="Dluhosova J."/>
            <person name="Istvanek J."/>
            <person name="Nedelnik J."/>
            <person name="Repkova J."/>
        </authorList>
    </citation>
    <scope>NUCLEOTIDE SEQUENCE [LARGE SCALE GENOMIC DNA]</scope>
    <source>
        <strain evidence="3">cv. 10/8</strain>
        <tissue evidence="2">Leaf</tissue>
    </source>
</reference>
<evidence type="ECO:0000313" key="3">
    <source>
        <dbReference type="Proteomes" id="UP000265520"/>
    </source>
</evidence>
<comment type="caution">
    <text evidence="2">The sequence shown here is derived from an EMBL/GenBank/DDBJ whole genome shotgun (WGS) entry which is preliminary data.</text>
</comment>
<dbReference type="PANTHER" id="PTHR24559">
    <property type="entry name" value="TRANSPOSON TY3-I GAG-POL POLYPROTEIN"/>
    <property type="match status" value="1"/>
</dbReference>
<feature type="non-terminal residue" evidence="2">
    <location>
        <position position="1"/>
    </location>
</feature>
<dbReference type="Gene3D" id="3.30.70.270">
    <property type="match status" value="1"/>
</dbReference>
<keyword evidence="3" id="KW-1185">Reference proteome</keyword>
<sequence>YNQIKMNPIDAPHTAFMTNTCNYHYNVMPFALKNAGATYQRLMDRIFSQLIEKNLEVYIDDMVVKTTNEGDHDQNLGDILASVKKYNMRLNPAKCSFGVQAGKFLGFMLTNRGIEINPEKCQAIIDMRSPTIVKEVQQLTGRIAALS</sequence>
<dbReference type="InterPro" id="IPR000477">
    <property type="entry name" value="RT_dom"/>
</dbReference>
<feature type="domain" description="Reverse transcriptase" evidence="1">
    <location>
        <begin position="1"/>
        <end position="109"/>
    </location>
</feature>
<dbReference type="InterPro" id="IPR043128">
    <property type="entry name" value="Rev_trsase/Diguanyl_cyclase"/>
</dbReference>
<dbReference type="SUPFAM" id="SSF56672">
    <property type="entry name" value="DNA/RNA polymerases"/>
    <property type="match status" value="1"/>
</dbReference>
<dbReference type="Proteomes" id="UP000265520">
    <property type="component" value="Unassembled WGS sequence"/>
</dbReference>
<dbReference type="EMBL" id="LXQA010158258">
    <property type="protein sequence ID" value="MCI27251.1"/>
    <property type="molecule type" value="Genomic_DNA"/>
</dbReference>
<evidence type="ECO:0000259" key="1">
    <source>
        <dbReference type="PROSITE" id="PS50878"/>
    </source>
</evidence>
<dbReference type="InterPro" id="IPR043502">
    <property type="entry name" value="DNA/RNA_pol_sf"/>
</dbReference>
<dbReference type="InterPro" id="IPR053134">
    <property type="entry name" value="RNA-dir_DNA_polymerase"/>
</dbReference>